<dbReference type="PANTHER" id="PTHR31319">
    <property type="entry name" value="ZINC FINGER PROTEIN CONSTANS-LIKE 4"/>
    <property type="match status" value="1"/>
</dbReference>
<dbReference type="PANTHER" id="PTHR31319:SF114">
    <property type="entry name" value="OS12G0262400 PROTEIN"/>
    <property type="match status" value="1"/>
</dbReference>
<accession>A0A061QT02</accession>
<evidence type="ECO:0000313" key="7">
    <source>
        <dbReference type="EMBL" id="JAC62833.1"/>
    </source>
</evidence>
<evidence type="ECO:0000259" key="5">
    <source>
        <dbReference type="PROSITE" id="PS51017"/>
    </source>
</evidence>
<evidence type="ECO:0000256" key="2">
    <source>
        <dbReference type="ARBA" id="ARBA00023242"/>
    </source>
</evidence>
<evidence type="ECO:0000256" key="3">
    <source>
        <dbReference type="PROSITE-ProRule" id="PRU00357"/>
    </source>
</evidence>
<dbReference type="EMBL" id="GBEZ01003798">
    <property type="protein sequence ID" value="JAC81367.1"/>
    <property type="molecule type" value="Transcribed_RNA"/>
</dbReference>
<dbReference type="EMBL" id="GBEZ01024121">
    <property type="protein sequence ID" value="JAC62833.1"/>
    <property type="molecule type" value="Transcribed_RNA"/>
</dbReference>
<dbReference type="EMBL" id="GBEZ01025535">
    <property type="protein sequence ID" value="JAC61563.1"/>
    <property type="molecule type" value="Transcribed_RNA"/>
</dbReference>
<comment type="subcellular location">
    <subcellularLocation>
        <location evidence="1 3">Nucleus</location>
    </subcellularLocation>
</comment>
<dbReference type="AlphaFoldDB" id="A0A061QT02"/>
<evidence type="ECO:0000256" key="1">
    <source>
        <dbReference type="ARBA" id="ARBA00004123"/>
    </source>
</evidence>
<dbReference type="Pfam" id="PF06203">
    <property type="entry name" value="CCT"/>
    <property type="match status" value="1"/>
</dbReference>
<dbReference type="GO" id="GO:0003700">
    <property type="term" value="F:DNA-binding transcription factor activity"/>
    <property type="evidence" value="ECO:0007669"/>
    <property type="project" value="TreeGrafter"/>
</dbReference>
<evidence type="ECO:0000313" key="8">
    <source>
        <dbReference type="EMBL" id="JAC81367.1"/>
    </source>
</evidence>
<feature type="compositionally biased region" description="Basic and acidic residues" evidence="4">
    <location>
        <begin position="339"/>
        <end position="353"/>
    </location>
</feature>
<evidence type="ECO:0000256" key="4">
    <source>
        <dbReference type="SAM" id="MobiDB-lite"/>
    </source>
</evidence>
<dbReference type="InterPro" id="IPR010402">
    <property type="entry name" value="CCT_domain"/>
</dbReference>
<dbReference type="GO" id="GO:0005634">
    <property type="term" value="C:nucleus"/>
    <property type="evidence" value="ECO:0007669"/>
    <property type="project" value="UniProtKB-SubCell"/>
</dbReference>
<name>A0A061QT02_9CHLO</name>
<dbReference type="PROSITE" id="PS51017">
    <property type="entry name" value="CCT"/>
    <property type="match status" value="1"/>
</dbReference>
<organism evidence="7">
    <name type="scientific">Tetraselmis sp. GSL018</name>
    <dbReference type="NCBI Taxonomy" id="582737"/>
    <lineage>
        <taxon>Eukaryota</taxon>
        <taxon>Viridiplantae</taxon>
        <taxon>Chlorophyta</taxon>
        <taxon>core chlorophytes</taxon>
        <taxon>Chlorodendrophyceae</taxon>
        <taxon>Chlorodendrales</taxon>
        <taxon>Chlorodendraceae</taxon>
        <taxon>Tetraselmis</taxon>
    </lineage>
</organism>
<protein>
    <submittedName>
        <fullName evidence="7">Cct motif-containing protein</fullName>
    </submittedName>
</protein>
<dbReference type="InterPro" id="IPR045281">
    <property type="entry name" value="CONSTANS-like"/>
</dbReference>
<feature type="domain" description="CCT" evidence="5">
    <location>
        <begin position="298"/>
        <end position="340"/>
    </location>
</feature>
<feature type="region of interest" description="Disordered" evidence="4">
    <location>
        <begin position="332"/>
        <end position="353"/>
    </location>
</feature>
<evidence type="ECO:0000313" key="6">
    <source>
        <dbReference type="EMBL" id="JAC61563.1"/>
    </source>
</evidence>
<sequence length="353" mass="38206">MIVTGSLDDGFDGLGFSSNEIFHGDFKDILFDDTDFGLGTSQARSKEIFDLLDSTISTSDEYNPDEADSHKEMFLGLNAEPARTSLRRSAFSMGDLQMLHRSPVRDTSSQVRGISPTLETVPEGSAAPSSCVPVSLSRMYQQQPFQMPLTVGPQSSGAAAAEIRAGNHDDITSLSIEEIEAQLQRTRQMAIGGGAGASTAPMAAQAAISSPQARGLYSISPMASQQYAQSFAQAGQPSSSAAPMLPAPACVDSSGIRRSKSAAELSRLPLTDGSSFPGRKEEAGEAVVYIGKLTPEERRLKILRYREKRNARNFQKKIKYVCRKTLADSRPRIRGRFARNTDEDAKMPGEKKN</sequence>
<proteinExistence type="predicted"/>
<gene>
    <name evidence="7" type="ORF">TSPGSL018_22201</name>
    <name evidence="6" type="ORF">TSPGSL018_25876</name>
    <name evidence="8" type="ORF">TSPGSL018_8109</name>
</gene>
<reference evidence="7" key="1">
    <citation type="submission" date="2014-05" db="EMBL/GenBank/DDBJ databases">
        <title>The transcriptome of the halophilic microalga Tetraselmis sp. GSL018 isolated from the Great Salt Lake, Utah.</title>
        <authorList>
            <person name="Jinkerson R.E."/>
            <person name="D'Adamo S."/>
            <person name="Posewitz M.C."/>
        </authorList>
    </citation>
    <scope>NUCLEOTIDE SEQUENCE</scope>
    <source>
        <strain evidence="7">GSL018</strain>
    </source>
</reference>
<keyword evidence="2 3" id="KW-0539">Nucleus</keyword>